<proteinExistence type="predicted"/>
<protein>
    <submittedName>
        <fullName evidence="2">Uncharacterized protein</fullName>
    </submittedName>
</protein>
<gene>
    <name evidence="2" type="ORF">Tcan_15292</name>
</gene>
<dbReference type="AlphaFoldDB" id="A0A0B2VNB3"/>
<evidence type="ECO:0000313" key="2">
    <source>
        <dbReference type="EMBL" id="KHN82540.1"/>
    </source>
</evidence>
<feature type="region of interest" description="Disordered" evidence="1">
    <location>
        <begin position="1"/>
        <end position="20"/>
    </location>
</feature>
<evidence type="ECO:0000256" key="1">
    <source>
        <dbReference type="SAM" id="MobiDB-lite"/>
    </source>
</evidence>
<sequence length="96" mass="11485">MTDRFVSETDVEEARRRRQEEWEKVEDAQKSCVVWTEWARKNFRNAILVKHLYVFHHLCIRFLKWPPNWMIEFKKAMTADDGGPLITFNAAAMISL</sequence>
<keyword evidence="3" id="KW-1185">Reference proteome</keyword>
<accession>A0A0B2VNB3</accession>
<evidence type="ECO:0000313" key="3">
    <source>
        <dbReference type="Proteomes" id="UP000031036"/>
    </source>
</evidence>
<dbReference type="Proteomes" id="UP000031036">
    <property type="component" value="Unassembled WGS sequence"/>
</dbReference>
<comment type="caution">
    <text evidence="2">The sequence shown here is derived from an EMBL/GenBank/DDBJ whole genome shotgun (WGS) entry which is preliminary data.</text>
</comment>
<name>A0A0B2VNB3_TOXCA</name>
<reference evidence="2 3" key="1">
    <citation type="submission" date="2014-11" db="EMBL/GenBank/DDBJ databases">
        <title>Genetic blueprint of the zoonotic pathogen Toxocara canis.</title>
        <authorList>
            <person name="Zhu X.-Q."/>
            <person name="Korhonen P.K."/>
            <person name="Cai H."/>
            <person name="Young N.D."/>
            <person name="Nejsum P."/>
            <person name="von Samson-Himmelstjerna G."/>
            <person name="Boag P.R."/>
            <person name="Tan P."/>
            <person name="Li Q."/>
            <person name="Min J."/>
            <person name="Yang Y."/>
            <person name="Wang X."/>
            <person name="Fang X."/>
            <person name="Hall R.S."/>
            <person name="Hofmann A."/>
            <person name="Sternberg P.W."/>
            <person name="Jex A.R."/>
            <person name="Gasser R.B."/>
        </authorList>
    </citation>
    <scope>NUCLEOTIDE SEQUENCE [LARGE SCALE GENOMIC DNA]</scope>
    <source>
        <strain evidence="2">PN_DK_2014</strain>
    </source>
</reference>
<dbReference type="EMBL" id="JPKZ01001342">
    <property type="protein sequence ID" value="KHN82540.1"/>
    <property type="molecule type" value="Genomic_DNA"/>
</dbReference>
<organism evidence="2 3">
    <name type="scientific">Toxocara canis</name>
    <name type="common">Canine roundworm</name>
    <dbReference type="NCBI Taxonomy" id="6265"/>
    <lineage>
        <taxon>Eukaryota</taxon>
        <taxon>Metazoa</taxon>
        <taxon>Ecdysozoa</taxon>
        <taxon>Nematoda</taxon>
        <taxon>Chromadorea</taxon>
        <taxon>Rhabditida</taxon>
        <taxon>Spirurina</taxon>
        <taxon>Ascaridomorpha</taxon>
        <taxon>Ascaridoidea</taxon>
        <taxon>Toxocaridae</taxon>
        <taxon>Toxocara</taxon>
    </lineage>
</organism>